<evidence type="ECO:0000313" key="2">
    <source>
        <dbReference type="Proteomes" id="UP000239757"/>
    </source>
</evidence>
<dbReference type="EMBL" id="KZ666276">
    <property type="protein sequence ID" value="PPR95467.1"/>
    <property type="molecule type" value="Genomic_DNA"/>
</dbReference>
<name>A0A2P5WWK2_GOSBA</name>
<evidence type="ECO:0000313" key="1">
    <source>
        <dbReference type="EMBL" id="PPR95467.1"/>
    </source>
</evidence>
<gene>
    <name evidence="1" type="ORF">GOBAR_AA25200</name>
</gene>
<accession>A0A2P5WWK2</accession>
<dbReference type="OrthoDB" id="10576389at2759"/>
<sequence>MWLLQVHELVIIAAKGRELKWGPLVNGIRSPPHQPSKSLVFPKGEFLAPPLVPTASLPSSISLVRSLSLPPALLEPYVESTNGTNLPANTSVPRASLIGSITYTLPLGERIPSQTGLSYKLVLKLRPNRSSQKGPFSLISELTKSISIWETKYQSLGTRARELKQRVPQLETREQ</sequence>
<organism evidence="1 2">
    <name type="scientific">Gossypium barbadense</name>
    <name type="common">Sea Island cotton</name>
    <name type="synonym">Hibiscus barbadensis</name>
    <dbReference type="NCBI Taxonomy" id="3634"/>
    <lineage>
        <taxon>Eukaryota</taxon>
        <taxon>Viridiplantae</taxon>
        <taxon>Streptophyta</taxon>
        <taxon>Embryophyta</taxon>
        <taxon>Tracheophyta</taxon>
        <taxon>Spermatophyta</taxon>
        <taxon>Magnoliopsida</taxon>
        <taxon>eudicotyledons</taxon>
        <taxon>Gunneridae</taxon>
        <taxon>Pentapetalae</taxon>
        <taxon>rosids</taxon>
        <taxon>malvids</taxon>
        <taxon>Malvales</taxon>
        <taxon>Malvaceae</taxon>
        <taxon>Malvoideae</taxon>
        <taxon>Gossypium</taxon>
    </lineage>
</organism>
<proteinExistence type="predicted"/>
<dbReference type="AlphaFoldDB" id="A0A2P5WWK2"/>
<protein>
    <submittedName>
        <fullName evidence="1">Uncharacterized protein</fullName>
    </submittedName>
</protein>
<dbReference type="Proteomes" id="UP000239757">
    <property type="component" value="Unassembled WGS sequence"/>
</dbReference>
<reference evidence="1 2" key="1">
    <citation type="submission" date="2015-01" db="EMBL/GenBank/DDBJ databases">
        <title>Genome of allotetraploid Gossypium barbadense reveals genomic plasticity and fiber elongation in cotton evolution.</title>
        <authorList>
            <person name="Chen X."/>
            <person name="Liu X."/>
            <person name="Zhao B."/>
            <person name="Zheng H."/>
            <person name="Hu Y."/>
            <person name="Lu G."/>
            <person name="Yang C."/>
            <person name="Chen J."/>
            <person name="Shan C."/>
            <person name="Zhang L."/>
            <person name="Zhou Y."/>
            <person name="Wang L."/>
            <person name="Guo W."/>
            <person name="Bai Y."/>
            <person name="Ruan J."/>
            <person name="Shangguan X."/>
            <person name="Mao Y."/>
            <person name="Jiang J."/>
            <person name="Zhu Y."/>
            <person name="Lei J."/>
            <person name="Kang H."/>
            <person name="Chen S."/>
            <person name="He X."/>
            <person name="Wang R."/>
            <person name="Wang Y."/>
            <person name="Chen J."/>
            <person name="Wang L."/>
            <person name="Yu S."/>
            <person name="Wang B."/>
            <person name="Wei J."/>
            <person name="Song S."/>
            <person name="Lu X."/>
            <person name="Gao Z."/>
            <person name="Gu W."/>
            <person name="Deng X."/>
            <person name="Ma D."/>
            <person name="Wang S."/>
            <person name="Liang W."/>
            <person name="Fang L."/>
            <person name="Cai C."/>
            <person name="Zhu X."/>
            <person name="Zhou B."/>
            <person name="Zhang Y."/>
            <person name="Chen Z."/>
            <person name="Xu S."/>
            <person name="Zhu R."/>
            <person name="Wang S."/>
            <person name="Zhang T."/>
            <person name="Zhao G."/>
        </authorList>
    </citation>
    <scope>NUCLEOTIDE SEQUENCE [LARGE SCALE GENOMIC DNA]</scope>
    <source>
        <strain evidence="2">cv. Xinhai21</strain>
        <tissue evidence="1">Leaf</tissue>
    </source>
</reference>